<gene>
    <name evidence="1" type="ORF">C5Y83_11870</name>
</gene>
<dbReference type="OrthoDB" id="267138at2"/>
<proteinExistence type="predicted"/>
<dbReference type="EMBL" id="PUHY01000010">
    <property type="protein sequence ID" value="PQO34225.1"/>
    <property type="molecule type" value="Genomic_DNA"/>
</dbReference>
<name>A0A2S8FPV0_9BACT</name>
<reference evidence="1 2" key="1">
    <citation type="submission" date="2018-02" db="EMBL/GenBank/DDBJ databases">
        <title>Comparative genomes isolates from brazilian mangrove.</title>
        <authorList>
            <person name="Araujo J.E."/>
            <person name="Taketani R.G."/>
            <person name="Silva M.C.P."/>
            <person name="Loureco M.V."/>
            <person name="Andreote F.D."/>
        </authorList>
    </citation>
    <scope>NUCLEOTIDE SEQUENCE [LARGE SCALE GENOMIC DNA]</scope>
    <source>
        <strain evidence="1 2">Hex-1 MGV</strain>
    </source>
</reference>
<protein>
    <recommendedName>
        <fullName evidence="3">LamG-like jellyroll fold domain-containing protein</fullName>
    </recommendedName>
</protein>
<organism evidence="1 2">
    <name type="scientific">Blastopirellula marina</name>
    <dbReference type="NCBI Taxonomy" id="124"/>
    <lineage>
        <taxon>Bacteria</taxon>
        <taxon>Pseudomonadati</taxon>
        <taxon>Planctomycetota</taxon>
        <taxon>Planctomycetia</taxon>
        <taxon>Pirellulales</taxon>
        <taxon>Pirellulaceae</taxon>
        <taxon>Blastopirellula</taxon>
    </lineage>
</organism>
<evidence type="ECO:0008006" key="3">
    <source>
        <dbReference type="Google" id="ProtNLM"/>
    </source>
</evidence>
<dbReference type="Gene3D" id="2.60.120.200">
    <property type="match status" value="2"/>
</dbReference>
<comment type="caution">
    <text evidence="1">The sequence shown here is derived from an EMBL/GenBank/DDBJ whole genome shotgun (WGS) entry which is preliminary data.</text>
</comment>
<dbReference type="Pfam" id="PF13385">
    <property type="entry name" value="Laminin_G_3"/>
    <property type="match status" value="1"/>
</dbReference>
<evidence type="ECO:0000313" key="1">
    <source>
        <dbReference type="EMBL" id="PQO34225.1"/>
    </source>
</evidence>
<accession>A0A2S8FPV0</accession>
<sequence>MSRRLQNSNRRGFAVVIVLALLTVTLALSYSMMRVQATTNEIQRNMGRQADARQAAISGISAGIREMYKSSWGGIDSTLTMNLGNDHSYAVRYETGDPWLTEDDPDYAELPFRVTVISTGYALDKVNAAVKSQYTIRAVVQLVRRKLQTNPSQWRTASENALYSFGTGDNVLEAPWQVTGPAVINGKLELCEDWDRVCRPYGGYIDELAIYDRALNGYEIFSIALLGNQSNSTLSSTLSRSGIRHWWRFNESDSDSVTAADSVGGRNGTYKGGVYPGIDVGGGNKAVLLDGVSGRVDLGDFDLPDHNDFTIAAWVLPTNLKGDNAYGRIIARGNGVGWSNNFWMLGNYLSGSKTFPFGRVITTTTRYDKYPKSGEFITNYWNFVVLTFDADQNEFKLYNNGYERDSWTVYGTVVPSANHLTWIGDNPPGPARSRMLEDLLRLANAGEGDYRPLSGDVTLSNGNNPLSTALTLYRQLGCNVNYSSSSVSSHTNTAVSGSTYRLYPGGPEYSAELLSGSIESTTLAPNVLTNPLGIYVTSGSLNIRDTVSIEGTLVCQPASGKIKLRGRNVTIQAVNLPALEGDETIYQLPAVIAGDDFEMDNTVQATIQGAVAAFGAMEASTGDSNSYVQIEGPVFAEIFDLQACESWQSVASYSETHQQNFLNIKGETTTENFVTWLDQSTSGKLHKRFTIGLPDTPPTYQWLDLSQPIYQVGDGDEGLVWELVRWKDNGGT</sequence>
<dbReference type="RefSeq" id="WP_105329954.1">
    <property type="nucleotide sequence ID" value="NZ_PUHY01000010.1"/>
</dbReference>
<dbReference type="InterPro" id="IPR013320">
    <property type="entry name" value="ConA-like_dom_sf"/>
</dbReference>
<dbReference type="AlphaFoldDB" id="A0A2S8FPV0"/>
<dbReference type="SUPFAM" id="SSF49899">
    <property type="entry name" value="Concanavalin A-like lectins/glucanases"/>
    <property type="match status" value="1"/>
</dbReference>
<evidence type="ECO:0000313" key="2">
    <source>
        <dbReference type="Proteomes" id="UP000238322"/>
    </source>
</evidence>
<dbReference type="Proteomes" id="UP000238322">
    <property type="component" value="Unassembled WGS sequence"/>
</dbReference>